<protein>
    <recommendedName>
        <fullName evidence="1">RNA helicase</fullName>
        <ecNumber evidence="1">3.6.4.13</ecNumber>
    </recommendedName>
</protein>
<dbReference type="InterPro" id="IPR050079">
    <property type="entry name" value="DEAD_box_RNA_helicase"/>
</dbReference>
<evidence type="ECO:0000256" key="7">
    <source>
        <dbReference type="ARBA" id="ARBA00047984"/>
    </source>
</evidence>
<dbReference type="Proteomes" id="UP000469890">
    <property type="component" value="Unassembled WGS sequence"/>
</dbReference>
<comment type="catalytic activity">
    <reaction evidence="7">
        <text>ATP + H2O = ADP + phosphate + H(+)</text>
        <dbReference type="Rhea" id="RHEA:13065"/>
        <dbReference type="ChEBI" id="CHEBI:15377"/>
        <dbReference type="ChEBI" id="CHEBI:15378"/>
        <dbReference type="ChEBI" id="CHEBI:30616"/>
        <dbReference type="ChEBI" id="CHEBI:43474"/>
        <dbReference type="ChEBI" id="CHEBI:456216"/>
        <dbReference type="EC" id="3.6.4.13"/>
    </reaction>
</comment>
<evidence type="ECO:0000313" key="10">
    <source>
        <dbReference type="EMBL" id="KAF1800664.1"/>
    </source>
</evidence>
<evidence type="ECO:0000259" key="9">
    <source>
        <dbReference type="PROSITE" id="PS51195"/>
    </source>
</evidence>
<evidence type="ECO:0000256" key="1">
    <source>
        <dbReference type="ARBA" id="ARBA00012552"/>
    </source>
</evidence>
<dbReference type="GO" id="GO:0005829">
    <property type="term" value="C:cytosol"/>
    <property type="evidence" value="ECO:0007669"/>
    <property type="project" value="TreeGrafter"/>
</dbReference>
<feature type="short sequence motif" description="Q motif" evidence="8">
    <location>
        <begin position="4"/>
        <end position="32"/>
    </location>
</feature>
<dbReference type="GO" id="GO:0005524">
    <property type="term" value="F:ATP binding"/>
    <property type="evidence" value="ECO:0007669"/>
    <property type="project" value="UniProtKB-KW"/>
</dbReference>
<dbReference type="GO" id="GO:0003724">
    <property type="term" value="F:RNA helicase activity"/>
    <property type="evidence" value="ECO:0007669"/>
    <property type="project" value="UniProtKB-EC"/>
</dbReference>
<feature type="domain" description="DEAD-box RNA helicase Q" evidence="9">
    <location>
        <begin position="4"/>
        <end position="32"/>
    </location>
</feature>
<dbReference type="InterPro" id="IPR014014">
    <property type="entry name" value="RNA_helicase_DEAD_Q_motif"/>
</dbReference>
<comment type="caution">
    <text evidence="10">The sequence shown here is derived from an EMBL/GenBank/DDBJ whole genome shotgun (WGS) entry which is preliminary data.</text>
</comment>
<accession>A0A8H4BEK5</accession>
<sequence length="73" mass="7774">MTDQTFAAFDFDPRLARAVAQLDFTRPTPIQAQGIPLALAGKDILARARTGSGKTAAYAMPIVQKILAAKEVS</sequence>
<dbReference type="SUPFAM" id="SSF52540">
    <property type="entry name" value="P-loop containing nucleoside triphosphate hydrolases"/>
    <property type="match status" value="1"/>
</dbReference>
<evidence type="ECO:0000256" key="8">
    <source>
        <dbReference type="PROSITE-ProRule" id="PRU00552"/>
    </source>
</evidence>
<dbReference type="InterPro" id="IPR011545">
    <property type="entry name" value="DEAD/DEAH_box_helicase_dom"/>
</dbReference>
<evidence type="ECO:0000256" key="6">
    <source>
        <dbReference type="ARBA" id="ARBA00022884"/>
    </source>
</evidence>
<name>A0A8H4BEK5_MUCCL</name>
<evidence type="ECO:0000256" key="4">
    <source>
        <dbReference type="ARBA" id="ARBA00022806"/>
    </source>
</evidence>
<evidence type="ECO:0000256" key="5">
    <source>
        <dbReference type="ARBA" id="ARBA00022840"/>
    </source>
</evidence>
<organism evidence="10 11">
    <name type="scientific">Mucor circinelloides f. lusitanicus</name>
    <name type="common">Mucor racemosus var. lusitanicus</name>
    <dbReference type="NCBI Taxonomy" id="29924"/>
    <lineage>
        <taxon>Eukaryota</taxon>
        <taxon>Fungi</taxon>
        <taxon>Fungi incertae sedis</taxon>
        <taxon>Mucoromycota</taxon>
        <taxon>Mucoromycotina</taxon>
        <taxon>Mucoromycetes</taxon>
        <taxon>Mucorales</taxon>
        <taxon>Mucorineae</taxon>
        <taxon>Mucoraceae</taxon>
        <taxon>Mucor</taxon>
    </lineage>
</organism>
<keyword evidence="2" id="KW-0547">Nucleotide-binding</keyword>
<dbReference type="Gene3D" id="3.40.50.300">
    <property type="entry name" value="P-loop containing nucleotide triphosphate hydrolases"/>
    <property type="match status" value="1"/>
</dbReference>
<dbReference type="GO" id="GO:0003723">
    <property type="term" value="F:RNA binding"/>
    <property type="evidence" value="ECO:0007669"/>
    <property type="project" value="UniProtKB-KW"/>
</dbReference>
<evidence type="ECO:0000256" key="3">
    <source>
        <dbReference type="ARBA" id="ARBA00022801"/>
    </source>
</evidence>
<dbReference type="InterPro" id="IPR027417">
    <property type="entry name" value="P-loop_NTPase"/>
</dbReference>
<dbReference type="PROSITE" id="PS51195">
    <property type="entry name" value="Q_MOTIF"/>
    <property type="match status" value="1"/>
</dbReference>
<keyword evidence="5" id="KW-0067">ATP-binding</keyword>
<keyword evidence="6" id="KW-0694">RNA-binding</keyword>
<dbReference type="GO" id="GO:0016787">
    <property type="term" value="F:hydrolase activity"/>
    <property type="evidence" value="ECO:0007669"/>
    <property type="project" value="UniProtKB-KW"/>
</dbReference>
<reference evidence="10 11" key="1">
    <citation type="submission" date="2019-09" db="EMBL/GenBank/DDBJ databases">
        <authorList>
            <consortium name="DOE Joint Genome Institute"/>
            <person name="Mondo S.J."/>
            <person name="Navarro-Mendoza M.I."/>
            <person name="Perez-Arques C."/>
            <person name="Panchal S."/>
            <person name="Nicolas F.E."/>
            <person name="Ganguly P."/>
            <person name="Pangilinan J."/>
            <person name="Grigoriev I."/>
            <person name="Heitman J."/>
            <person name="Sanya K."/>
            <person name="Garre V."/>
        </authorList>
    </citation>
    <scope>NUCLEOTIDE SEQUENCE [LARGE SCALE GENOMIC DNA]</scope>
    <source>
        <strain evidence="10 11">MU402</strain>
    </source>
</reference>
<gene>
    <name evidence="10" type="ORF">FB192DRAFT_1283679</name>
</gene>
<dbReference type="Pfam" id="PF00270">
    <property type="entry name" value="DEAD"/>
    <property type="match status" value="1"/>
</dbReference>
<evidence type="ECO:0000313" key="11">
    <source>
        <dbReference type="Proteomes" id="UP000469890"/>
    </source>
</evidence>
<proteinExistence type="predicted"/>
<keyword evidence="3 10" id="KW-0378">Hydrolase</keyword>
<dbReference type="PANTHER" id="PTHR47959">
    <property type="entry name" value="ATP-DEPENDENT RNA HELICASE RHLE-RELATED"/>
    <property type="match status" value="1"/>
</dbReference>
<dbReference type="EMBL" id="JAAECE010000005">
    <property type="protein sequence ID" value="KAF1800664.1"/>
    <property type="molecule type" value="Genomic_DNA"/>
</dbReference>
<keyword evidence="4" id="KW-0347">Helicase</keyword>
<dbReference type="AlphaFoldDB" id="A0A8H4BEK5"/>
<dbReference type="PANTHER" id="PTHR47959:SF1">
    <property type="entry name" value="ATP-DEPENDENT RNA HELICASE DBPA"/>
    <property type="match status" value="1"/>
</dbReference>
<dbReference type="EC" id="3.6.4.13" evidence="1"/>
<evidence type="ECO:0000256" key="2">
    <source>
        <dbReference type="ARBA" id="ARBA00022741"/>
    </source>
</evidence>